<sequence>MTGCFISPSRTGLFLFDVKKKQKTPAENFSFEASRLACAVQPEKFIRPDLSRTGIRCYGLVGWKYKIAINNSYLDDYKTTSMIAESKDLF</sequence>
<gene>
    <name evidence="1" type="ORF">ASU31_16130</name>
</gene>
<accession>A0A0T5VMQ2</accession>
<protein>
    <submittedName>
        <fullName evidence="1">Uncharacterized protein</fullName>
    </submittedName>
</protein>
<reference evidence="1 2" key="1">
    <citation type="submission" date="2015-11" db="EMBL/GenBank/DDBJ databases">
        <title>Sequence of Pedobacter ginsenosidimutans.</title>
        <authorList>
            <person name="Carson E."/>
            <person name="Keyser V."/>
            <person name="Newman J."/>
            <person name="Miller J."/>
        </authorList>
    </citation>
    <scope>NUCLEOTIDE SEQUENCE [LARGE SCALE GENOMIC DNA]</scope>
    <source>
        <strain evidence="1 2">KACC 14530</strain>
    </source>
</reference>
<dbReference type="EMBL" id="LMZQ01000013">
    <property type="protein sequence ID" value="KRT14852.1"/>
    <property type="molecule type" value="Genomic_DNA"/>
</dbReference>
<dbReference type="Proteomes" id="UP000051950">
    <property type="component" value="Unassembled WGS sequence"/>
</dbReference>
<comment type="caution">
    <text evidence="1">The sequence shown here is derived from an EMBL/GenBank/DDBJ whole genome shotgun (WGS) entry which is preliminary data.</text>
</comment>
<dbReference type="AlphaFoldDB" id="A0A0T5VMQ2"/>
<name>A0A0T5VMQ2_9SPHI</name>
<organism evidence="1 2">
    <name type="scientific">Pedobacter ginsenosidimutans</name>
    <dbReference type="NCBI Taxonomy" id="687842"/>
    <lineage>
        <taxon>Bacteria</taxon>
        <taxon>Pseudomonadati</taxon>
        <taxon>Bacteroidota</taxon>
        <taxon>Sphingobacteriia</taxon>
        <taxon>Sphingobacteriales</taxon>
        <taxon>Sphingobacteriaceae</taxon>
        <taxon>Pedobacter</taxon>
    </lineage>
</organism>
<keyword evidence="2" id="KW-1185">Reference proteome</keyword>
<evidence type="ECO:0000313" key="1">
    <source>
        <dbReference type="EMBL" id="KRT14852.1"/>
    </source>
</evidence>
<proteinExistence type="predicted"/>
<evidence type="ECO:0000313" key="2">
    <source>
        <dbReference type="Proteomes" id="UP000051950"/>
    </source>
</evidence>